<dbReference type="EMBL" id="MCFH01000018">
    <property type="protein sequence ID" value="ORX51437.1"/>
    <property type="molecule type" value="Genomic_DNA"/>
</dbReference>
<dbReference type="OrthoDB" id="2154151at2759"/>
<accession>A0A1Y1VB04</accession>
<gene>
    <name evidence="2" type="ORF">BCR36DRAFT_288447</name>
</gene>
<sequence>MSEIKENSIITRLPLEVWKIIFNEFSAKELWKTCSTSRYWSYLTINILVSRLKKKPLDVCR</sequence>
<organism evidence="2 3">
    <name type="scientific">Piromyces finnis</name>
    <dbReference type="NCBI Taxonomy" id="1754191"/>
    <lineage>
        <taxon>Eukaryota</taxon>
        <taxon>Fungi</taxon>
        <taxon>Fungi incertae sedis</taxon>
        <taxon>Chytridiomycota</taxon>
        <taxon>Chytridiomycota incertae sedis</taxon>
        <taxon>Neocallimastigomycetes</taxon>
        <taxon>Neocallimastigales</taxon>
        <taxon>Neocallimastigaceae</taxon>
        <taxon>Piromyces</taxon>
    </lineage>
</organism>
<proteinExistence type="predicted"/>
<reference evidence="2 3" key="1">
    <citation type="submission" date="2016-08" db="EMBL/GenBank/DDBJ databases">
        <title>Genomes of anaerobic fungi encode conserved fungal cellulosomes for biomass hydrolysis.</title>
        <authorList>
            <consortium name="DOE Joint Genome Institute"/>
            <person name="Haitjema C.H."/>
            <person name="Gilmore S.P."/>
            <person name="Henske J.K."/>
            <person name="Solomon K.V."/>
            <person name="De Groot R."/>
            <person name="Kuo A."/>
            <person name="Mondo S.J."/>
            <person name="Salamov A.A."/>
            <person name="Labutti K."/>
            <person name="Zhao Z."/>
            <person name="Chiniquy J."/>
            <person name="Barry K."/>
            <person name="Brewer H.M."/>
            <person name="Purvine S.O."/>
            <person name="Wright A.T."/>
            <person name="Boxma B."/>
            <person name="Van Alen T."/>
            <person name="Hackstein J.H."/>
            <person name="Baker S.E."/>
            <person name="Grigoriev I.V."/>
            <person name="O'Malley M.A."/>
        </authorList>
    </citation>
    <scope>NUCLEOTIDE SEQUENCE [LARGE SCALE GENOMIC DNA]</scope>
    <source>
        <strain evidence="3">finn</strain>
    </source>
</reference>
<comment type="caution">
    <text evidence="2">The sequence shown here is derived from an EMBL/GenBank/DDBJ whole genome shotgun (WGS) entry which is preliminary data.</text>
</comment>
<protein>
    <recommendedName>
        <fullName evidence="1">F-box domain-containing protein</fullName>
    </recommendedName>
</protein>
<keyword evidence="3" id="KW-1185">Reference proteome</keyword>
<dbReference type="Pfam" id="PF00646">
    <property type="entry name" value="F-box"/>
    <property type="match status" value="1"/>
</dbReference>
<feature type="domain" description="F-box" evidence="1">
    <location>
        <begin position="10"/>
        <end position="43"/>
    </location>
</feature>
<evidence type="ECO:0000259" key="1">
    <source>
        <dbReference type="Pfam" id="PF00646"/>
    </source>
</evidence>
<name>A0A1Y1VB04_9FUNG</name>
<evidence type="ECO:0000313" key="3">
    <source>
        <dbReference type="Proteomes" id="UP000193719"/>
    </source>
</evidence>
<evidence type="ECO:0000313" key="2">
    <source>
        <dbReference type="EMBL" id="ORX51437.1"/>
    </source>
</evidence>
<dbReference type="AlphaFoldDB" id="A0A1Y1VB04"/>
<dbReference type="Gene3D" id="1.20.1280.50">
    <property type="match status" value="1"/>
</dbReference>
<reference evidence="2 3" key="2">
    <citation type="submission" date="2016-08" db="EMBL/GenBank/DDBJ databases">
        <title>Pervasive Adenine N6-methylation of Active Genes in Fungi.</title>
        <authorList>
            <consortium name="DOE Joint Genome Institute"/>
            <person name="Mondo S.J."/>
            <person name="Dannebaum R.O."/>
            <person name="Kuo R.C."/>
            <person name="Labutti K."/>
            <person name="Haridas S."/>
            <person name="Kuo A."/>
            <person name="Salamov A."/>
            <person name="Ahrendt S.R."/>
            <person name="Lipzen A."/>
            <person name="Sullivan W."/>
            <person name="Andreopoulos W.B."/>
            <person name="Clum A."/>
            <person name="Lindquist E."/>
            <person name="Daum C."/>
            <person name="Ramamoorthy G.K."/>
            <person name="Gryganskyi A."/>
            <person name="Culley D."/>
            <person name="Magnuson J.K."/>
            <person name="James T.Y."/>
            <person name="O'Malley M.A."/>
            <person name="Stajich J.E."/>
            <person name="Spatafora J.W."/>
            <person name="Visel A."/>
            <person name="Grigoriev I.V."/>
        </authorList>
    </citation>
    <scope>NUCLEOTIDE SEQUENCE [LARGE SCALE GENOMIC DNA]</scope>
    <source>
        <strain evidence="3">finn</strain>
    </source>
</reference>
<dbReference type="Proteomes" id="UP000193719">
    <property type="component" value="Unassembled WGS sequence"/>
</dbReference>
<dbReference type="InterPro" id="IPR036047">
    <property type="entry name" value="F-box-like_dom_sf"/>
</dbReference>
<dbReference type="InterPro" id="IPR001810">
    <property type="entry name" value="F-box_dom"/>
</dbReference>
<dbReference type="SUPFAM" id="SSF81383">
    <property type="entry name" value="F-box domain"/>
    <property type="match status" value="1"/>
</dbReference>